<evidence type="ECO:0000256" key="2">
    <source>
        <dbReference type="ARBA" id="ARBA00022617"/>
    </source>
</evidence>
<organism evidence="8 9">
    <name type="scientific">Saccharothrix mutabilis subsp. mutabilis</name>
    <dbReference type="NCBI Taxonomy" id="66855"/>
    <lineage>
        <taxon>Bacteria</taxon>
        <taxon>Bacillati</taxon>
        <taxon>Actinomycetota</taxon>
        <taxon>Actinomycetes</taxon>
        <taxon>Pseudonocardiales</taxon>
        <taxon>Pseudonocardiaceae</taxon>
        <taxon>Saccharothrix</taxon>
    </lineage>
</organism>
<comment type="similarity">
    <text evidence="1 7">Belongs to the cytochrome P450 family.</text>
</comment>
<dbReference type="PRINTS" id="PR00385">
    <property type="entry name" value="P450"/>
</dbReference>
<dbReference type="InterPro" id="IPR050196">
    <property type="entry name" value="Cytochrome_P450_Monoox"/>
</dbReference>
<dbReference type="InterPro" id="IPR001128">
    <property type="entry name" value="Cyt_P450"/>
</dbReference>
<evidence type="ECO:0000256" key="4">
    <source>
        <dbReference type="ARBA" id="ARBA00023002"/>
    </source>
</evidence>
<keyword evidence="2 7" id="KW-0349">Heme</keyword>
<gene>
    <name evidence="8" type="ORF">GCM10010492_64970</name>
</gene>
<keyword evidence="6 7" id="KW-0503">Monooxygenase</keyword>
<dbReference type="SUPFAM" id="SSF48264">
    <property type="entry name" value="Cytochrome P450"/>
    <property type="match status" value="1"/>
</dbReference>
<dbReference type="PRINTS" id="PR00463">
    <property type="entry name" value="EP450I"/>
</dbReference>
<dbReference type="InterPro" id="IPR002401">
    <property type="entry name" value="Cyt_P450_E_grp-I"/>
</dbReference>
<evidence type="ECO:0000256" key="6">
    <source>
        <dbReference type="ARBA" id="ARBA00023033"/>
    </source>
</evidence>
<dbReference type="Pfam" id="PF00067">
    <property type="entry name" value="p450"/>
    <property type="match status" value="1"/>
</dbReference>
<evidence type="ECO:0000256" key="5">
    <source>
        <dbReference type="ARBA" id="ARBA00023004"/>
    </source>
</evidence>
<dbReference type="Gene3D" id="1.10.630.10">
    <property type="entry name" value="Cytochrome P450"/>
    <property type="match status" value="1"/>
</dbReference>
<protein>
    <submittedName>
        <fullName evidence="8">Cytochrome P450</fullName>
    </submittedName>
</protein>
<dbReference type="InterPro" id="IPR017972">
    <property type="entry name" value="Cyt_P450_CS"/>
</dbReference>
<dbReference type="InterPro" id="IPR036396">
    <property type="entry name" value="Cyt_P450_sf"/>
</dbReference>
<evidence type="ECO:0000256" key="3">
    <source>
        <dbReference type="ARBA" id="ARBA00022723"/>
    </source>
</evidence>
<evidence type="ECO:0000256" key="1">
    <source>
        <dbReference type="ARBA" id="ARBA00010617"/>
    </source>
</evidence>
<dbReference type="CDD" id="cd11049">
    <property type="entry name" value="CYP170A1-like"/>
    <property type="match status" value="1"/>
</dbReference>
<accession>A0ABN0UM76</accession>
<sequence length="441" mass="48602">MPVPVAPGRLPLLGHTLPLLRHRPDFTASLRELGEVVRVDLGPLPAFFVTSPRLSHEVLVTQGAKFRKGAMFDKFQPYLGNGLLLSNGPFHRRQRRMVQPAFHRDRVAGYVETMRRATADLVAGWRAGEVRVVEDDMQGLAVTIVGEALFSTGIGAPVIAEVRRSVFTVIKQGMVRALSPSFVERLPIPANREFDRAVARMKAIVLDVIAARRAEGVDHGDLLSTLMLAQDDDTGGGMTDQQTYDEVLTLLTAGIETTAIALAWACHEIAAHPEVEARVHAEVDEVLAGRPVTAEDVPRLVYLGRVVNEVLRKYPVWILMRRALVDVELGETTIPAGGEVIVSPHALHHDPASHDDPERFDPDRWEPERATRLPRGAYVPFGAGTRQCLGNLFAHTEIVVALATIAARHRLTPLPDKQVRVKFTSAAYPSGMLMRVEPRPR</sequence>
<evidence type="ECO:0000313" key="8">
    <source>
        <dbReference type="EMBL" id="GAA0255179.1"/>
    </source>
</evidence>
<comment type="caution">
    <text evidence="8">The sequence shown here is derived from an EMBL/GenBank/DDBJ whole genome shotgun (WGS) entry which is preliminary data.</text>
</comment>
<keyword evidence="9" id="KW-1185">Reference proteome</keyword>
<proteinExistence type="inferred from homology"/>
<dbReference type="RefSeq" id="WP_343938148.1">
    <property type="nucleotide sequence ID" value="NZ_BAAABU010000023.1"/>
</dbReference>
<name>A0ABN0UM76_9PSEU</name>
<dbReference type="PANTHER" id="PTHR24291:SF50">
    <property type="entry name" value="BIFUNCTIONAL ALBAFLAVENONE MONOOXYGENASE_TERPENE SYNTHASE"/>
    <property type="match status" value="1"/>
</dbReference>
<dbReference type="PROSITE" id="PS00086">
    <property type="entry name" value="CYTOCHROME_P450"/>
    <property type="match status" value="1"/>
</dbReference>
<evidence type="ECO:0000256" key="7">
    <source>
        <dbReference type="RuleBase" id="RU000461"/>
    </source>
</evidence>
<dbReference type="Proteomes" id="UP001500416">
    <property type="component" value="Unassembled WGS sequence"/>
</dbReference>
<keyword evidence="5 7" id="KW-0408">Iron</keyword>
<dbReference type="EMBL" id="BAAABU010000023">
    <property type="protein sequence ID" value="GAA0255179.1"/>
    <property type="molecule type" value="Genomic_DNA"/>
</dbReference>
<reference evidence="8 9" key="1">
    <citation type="journal article" date="2019" name="Int. J. Syst. Evol. Microbiol.">
        <title>The Global Catalogue of Microorganisms (GCM) 10K type strain sequencing project: providing services to taxonomists for standard genome sequencing and annotation.</title>
        <authorList>
            <consortium name="The Broad Institute Genomics Platform"/>
            <consortium name="The Broad Institute Genome Sequencing Center for Infectious Disease"/>
            <person name="Wu L."/>
            <person name="Ma J."/>
        </authorList>
    </citation>
    <scope>NUCLEOTIDE SEQUENCE [LARGE SCALE GENOMIC DNA]</scope>
    <source>
        <strain evidence="8 9">JCM 3380</strain>
    </source>
</reference>
<keyword evidence="3 7" id="KW-0479">Metal-binding</keyword>
<evidence type="ECO:0000313" key="9">
    <source>
        <dbReference type="Proteomes" id="UP001500416"/>
    </source>
</evidence>
<keyword evidence="4 7" id="KW-0560">Oxidoreductase</keyword>
<dbReference type="PANTHER" id="PTHR24291">
    <property type="entry name" value="CYTOCHROME P450 FAMILY 4"/>
    <property type="match status" value="1"/>
</dbReference>